<comment type="caution">
    <text evidence="13">The sequence shown here is derived from an EMBL/GenBank/DDBJ whole genome shotgun (WGS) entry which is preliminary data.</text>
</comment>
<dbReference type="InterPro" id="IPR005612">
    <property type="entry name" value="CCAAT-binding_factor"/>
</dbReference>
<evidence type="ECO:0000256" key="6">
    <source>
        <dbReference type="ARBA" id="ARBA00023163"/>
    </source>
</evidence>
<evidence type="ECO:0000256" key="3">
    <source>
        <dbReference type="ARBA" id="ARBA00022553"/>
    </source>
</evidence>
<dbReference type="AlphaFoldDB" id="A0AAV7CPG9"/>
<dbReference type="GO" id="GO:0005634">
    <property type="term" value="C:nucleus"/>
    <property type="evidence" value="ECO:0007669"/>
    <property type="project" value="UniProtKB-SubCell"/>
</dbReference>
<feature type="compositionally biased region" description="Basic and acidic residues" evidence="11">
    <location>
        <begin position="595"/>
        <end position="605"/>
    </location>
</feature>
<evidence type="ECO:0000256" key="10">
    <source>
        <dbReference type="ARBA" id="ARBA00073389"/>
    </source>
</evidence>
<protein>
    <recommendedName>
        <fullName evidence="10">CCAAT/enhancer-binding protein zeta</fullName>
    </recommendedName>
    <alternativeName>
        <fullName evidence="8">CCAAT-box-binding transcription factor</fullName>
    </alternativeName>
</protein>
<dbReference type="SUPFAM" id="SSF48371">
    <property type="entry name" value="ARM repeat"/>
    <property type="match status" value="1"/>
</dbReference>
<evidence type="ECO:0000313" key="13">
    <source>
        <dbReference type="EMBL" id="KAG8586441.1"/>
    </source>
</evidence>
<keyword evidence="14" id="KW-1185">Reference proteome</keyword>
<reference evidence="13" key="1">
    <citation type="thesis" date="2020" institute="ProQuest LLC" country="789 East Eisenhower Parkway, Ann Arbor, MI, USA">
        <title>Comparative Genomics and Chromosome Evolution.</title>
        <authorList>
            <person name="Mudd A.B."/>
        </authorList>
    </citation>
    <scope>NUCLEOTIDE SEQUENCE</scope>
    <source>
        <strain evidence="13">237g6f4</strain>
        <tissue evidence="13">Blood</tissue>
    </source>
</reference>
<evidence type="ECO:0000256" key="7">
    <source>
        <dbReference type="ARBA" id="ARBA00023242"/>
    </source>
</evidence>
<dbReference type="FunFam" id="1.25.10.10:FF:000805">
    <property type="entry name" value="Similar to transcription factor CBF/MAK21"/>
    <property type="match status" value="1"/>
</dbReference>
<feature type="region of interest" description="Disordered" evidence="11">
    <location>
        <begin position="799"/>
        <end position="839"/>
    </location>
</feature>
<comment type="similarity">
    <text evidence="2">Belongs to the CBF/MAK21 family.</text>
</comment>
<dbReference type="PANTHER" id="PTHR12048:SF0">
    <property type="entry name" value="CCAAT_ENHANCER-BINDING PROTEIN ZETA"/>
    <property type="match status" value="1"/>
</dbReference>
<comment type="subcellular location">
    <subcellularLocation>
        <location evidence="1">Nucleus</location>
    </subcellularLocation>
</comment>
<evidence type="ECO:0000256" key="4">
    <source>
        <dbReference type="ARBA" id="ARBA00023015"/>
    </source>
</evidence>
<evidence type="ECO:0000256" key="5">
    <source>
        <dbReference type="ARBA" id="ARBA00023159"/>
    </source>
</evidence>
<evidence type="ECO:0000259" key="12">
    <source>
        <dbReference type="Pfam" id="PF03914"/>
    </source>
</evidence>
<keyword evidence="3" id="KW-0597">Phosphoprotein</keyword>
<feature type="region of interest" description="Disordered" evidence="11">
    <location>
        <begin position="579"/>
        <end position="617"/>
    </location>
</feature>
<dbReference type="Proteomes" id="UP000824782">
    <property type="component" value="Unassembled WGS sequence"/>
</dbReference>
<evidence type="ECO:0000313" key="14">
    <source>
        <dbReference type="Proteomes" id="UP000824782"/>
    </source>
</evidence>
<evidence type="ECO:0000256" key="1">
    <source>
        <dbReference type="ARBA" id="ARBA00004123"/>
    </source>
</evidence>
<evidence type="ECO:0000256" key="8">
    <source>
        <dbReference type="ARBA" id="ARBA00031941"/>
    </source>
</evidence>
<dbReference type="InterPro" id="IPR040155">
    <property type="entry name" value="CEBPZ/Mak21-like"/>
</dbReference>
<evidence type="ECO:0000256" key="2">
    <source>
        <dbReference type="ARBA" id="ARBA00007797"/>
    </source>
</evidence>
<evidence type="ECO:0000256" key="11">
    <source>
        <dbReference type="SAM" id="MobiDB-lite"/>
    </source>
</evidence>
<keyword evidence="5" id="KW-0010">Activator</keyword>
<name>A0AAV7CPG9_ENGPU</name>
<dbReference type="InterPro" id="IPR016024">
    <property type="entry name" value="ARM-type_fold"/>
</dbReference>
<keyword evidence="4" id="KW-0805">Transcription regulation</keyword>
<accession>A0AAV7CPG9</accession>
<comment type="function">
    <text evidence="9">Stimulates transcription from the HSP70 promoter.</text>
</comment>
<feature type="compositionally biased region" description="Acidic residues" evidence="11">
    <location>
        <begin position="823"/>
        <end position="839"/>
    </location>
</feature>
<feature type="compositionally biased region" description="Basic and acidic residues" evidence="11">
    <location>
        <begin position="57"/>
        <end position="101"/>
    </location>
</feature>
<keyword evidence="6" id="KW-0804">Transcription</keyword>
<feature type="domain" description="CCAAT-binding factor" evidence="12">
    <location>
        <begin position="473"/>
        <end position="668"/>
    </location>
</feature>
<gene>
    <name evidence="13" type="ORF">GDO81_005374</name>
</gene>
<dbReference type="PANTHER" id="PTHR12048">
    <property type="entry name" value="CCAAT-BINDING FACTOR-RELATED"/>
    <property type="match status" value="1"/>
</dbReference>
<feature type="region of interest" description="Disordered" evidence="11">
    <location>
        <begin position="42"/>
        <end position="113"/>
    </location>
</feature>
<organism evidence="13 14">
    <name type="scientific">Engystomops pustulosus</name>
    <name type="common">Tungara frog</name>
    <name type="synonym">Physalaemus pustulosus</name>
    <dbReference type="NCBI Taxonomy" id="76066"/>
    <lineage>
        <taxon>Eukaryota</taxon>
        <taxon>Metazoa</taxon>
        <taxon>Chordata</taxon>
        <taxon>Craniata</taxon>
        <taxon>Vertebrata</taxon>
        <taxon>Euteleostomi</taxon>
        <taxon>Amphibia</taxon>
        <taxon>Batrachia</taxon>
        <taxon>Anura</taxon>
        <taxon>Neobatrachia</taxon>
        <taxon>Hyloidea</taxon>
        <taxon>Leptodactylidae</taxon>
        <taxon>Leiuperinae</taxon>
        <taxon>Engystomops</taxon>
    </lineage>
</organism>
<dbReference type="Pfam" id="PF03914">
    <property type="entry name" value="CBF"/>
    <property type="match status" value="1"/>
</dbReference>
<feature type="compositionally biased region" description="Polar residues" evidence="11">
    <location>
        <begin position="606"/>
        <end position="617"/>
    </location>
</feature>
<keyword evidence="7" id="KW-0539">Nucleus</keyword>
<feature type="region of interest" description="Disordered" evidence="11">
    <location>
        <begin position="1"/>
        <end position="25"/>
    </location>
</feature>
<sequence length="956" mass="110077">MLASLDETAAVLEGNKKGEIDDLEEGELQTFIEKLGIGKIGKQILEQDDNGNASTKPEGKKKDPKISTKQEKKDSDMKKNTTETQTKKTKEVKSKVSEKDSQVTSTSSKSKVKPTFEFSERSTLLLKPGGKWYDHEYTKEYTTQVQNEEEVKKYKALAEKLYEHEVNLYRNKKQFQKGANTTWMKTVVSTGTLADRMAAMTVLIQDAPVHTLQFVDMLVNLIRKKGSKRQNIMGLDTFKDLLQSDLLPEYRKLYKFVQHPFDKLEEISSGNRDARDRRLILWYFEEQLKQHVAEFIKVLETLTHDTLIATKTKVLNVIFDLLCNKPEEEKSLLVLLVNKIGDPQYRVATKASYLLEMLLDKHPNMKVVVCMEVERLLYRPNINEKAQYYGICFLNQIMFSHEESDLANQLITVYFSFFRACIKKKELDSKILRALLTGVNRAYPYAEIGSEKVKEQLDTLFKILPVVNFNTGVQILMLLFQVMDSQQTVSNRYFAALYRKLLDPGLSQGSRQTMFLNLLFKSLKADVVVRRVKAFVKRLLQVTCCQKPAFICGALYLISEIFRLKPALKVLLNENGENDEEEEFHDLPDDEGDDKEPLNKDEANTNKEPTGNPTSASWIHTQSLQGFKKTSQYDPVNRNPLFCGADNTSIWELKKLSEHFHPSVALFARTILEGNSVQYTGDPLQDFTLMRFLDRFVYRNPKQQKITENNRGYLRHRNKKLYMTQEKQPVNSATFLAKEEADIPVDEIFFHRYFKKLSTDKQKYERDADRESLEDVDDDEFEKVLDSLEGDSLYTKENNDLDFAGNLKPSEKSTKKKGNISDSDSDWDSDVADDDEEVSLGSMCEEDFEDADDAGGVFMDTEEASYTGKEVKKGKKRHLKEEELLAAAEEFGDILDDNTGSKFDNIGINAVSNKENASVKQLRWEEQRDKWVHNKDAKTMIKKKRTKIHKRGRNKK</sequence>
<evidence type="ECO:0000256" key="9">
    <source>
        <dbReference type="ARBA" id="ARBA00058879"/>
    </source>
</evidence>
<feature type="compositionally biased region" description="Acidic residues" evidence="11">
    <location>
        <begin position="579"/>
        <end position="594"/>
    </location>
</feature>
<proteinExistence type="inferred from homology"/>
<dbReference type="EMBL" id="WNYA01000002">
    <property type="protein sequence ID" value="KAG8586441.1"/>
    <property type="molecule type" value="Genomic_DNA"/>
</dbReference>